<keyword evidence="7" id="KW-1185">Reference proteome</keyword>
<evidence type="ECO:0000256" key="3">
    <source>
        <dbReference type="ARBA" id="ARBA00023163"/>
    </source>
</evidence>
<dbReference type="PANTHER" id="PTHR46796">
    <property type="entry name" value="HTH-TYPE TRANSCRIPTIONAL ACTIVATOR RHAS-RELATED"/>
    <property type="match status" value="1"/>
</dbReference>
<name>A0ABZ2RJI2_ECTME</name>
<evidence type="ECO:0000256" key="2">
    <source>
        <dbReference type="ARBA" id="ARBA00023125"/>
    </source>
</evidence>
<evidence type="ECO:0000313" key="6">
    <source>
        <dbReference type="EMBL" id="WXL27148.1"/>
    </source>
</evidence>
<dbReference type="SMART" id="SM00342">
    <property type="entry name" value="HTH_ARAC"/>
    <property type="match status" value="1"/>
</dbReference>
<organism evidence="6 7">
    <name type="scientific">Ectopseudomonas mendocina</name>
    <name type="common">Pseudomonas mendocina</name>
    <dbReference type="NCBI Taxonomy" id="300"/>
    <lineage>
        <taxon>Bacteria</taxon>
        <taxon>Pseudomonadati</taxon>
        <taxon>Pseudomonadota</taxon>
        <taxon>Gammaproteobacteria</taxon>
        <taxon>Pseudomonadales</taxon>
        <taxon>Pseudomonadaceae</taxon>
        <taxon>Ectopseudomonas</taxon>
    </lineage>
</organism>
<accession>A0ABZ2RJI2</accession>
<evidence type="ECO:0000259" key="5">
    <source>
        <dbReference type="PROSITE" id="PS01124"/>
    </source>
</evidence>
<keyword evidence="3" id="KW-0804">Transcription</keyword>
<feature type="domain" description="HTH araC/xylS-type" evidence="5">
    <location>
        <begin position="174"/>
        <end position="271"/>
    </location>
</feature>
<dbReference type="Pfam" id="PF12852">
    <property type="entry name" value="Cupin_6"/>
    <property type="match status" value="1"/>
</dbReference>
<dbReference type="InterPro" id="IPR018060">
    <property type="entry name" value="HTH_AraC"/>
</dbReference>
<dbReference type="InterPro" id="IPR032783">
    <property type="entry name" value="AraC_lig"/>
</dbReference>
<dbReference type="Pfam" id="PF12833">
    <property type="entry name" value="HTH_18"/>
    <property type="match status" value="1"/>
</dbReference>
<evidence type="ECO:0000256" key="4">
    <source>
        <dbReference type="ARBA" id="ARBA00037345"/>
    </source>
</evidence>
<gene>
    <name evidence="6" type="ORF">WG219_06770</name>
</gene>
<evidence type="ECO:0000313" key="7">
    <source>
        <dbReference type="Proteomes" id="UP001476583"/>
    </source>
</evidence>
<proteinExistence type="predicted"/>
<reference evidence="6 7" key="1">
    <citation type="submission" date="2024-03" db="EMBL/GenBank/DDBJ databases">
        <title>Complete genome of BD2.</title>
        <authorList>
            <person name="Cao G."/>
        </authorList>
    </citation>
    <scope>NUCLEOTIDE SEQUENCE [LARGE SCALE GENOMIC DNA]</scope>
    <source>
        <strain evidence="6 7">BD2</strain>
    </source>
</reference>
<keyword evidence="2" id="KW-0238">DNA-binding</keyword>
<dbReference type="SUPFAM" id="SSF46689">
    <property type="entry name" value="Homeodomain-like"/>
    <property type="match status" value="2"/>
</dbReference>
<dbReference type="EMBL" id="CP148074">
    <property type="protein sequence ID" value="WXL27148.1"/>
    <property type="molecule type" value="Genomic_DNA"/>
</dbReference>
<sequence length="283" mass="31013">MVDRLAALMMHFPVSASVFNAGPLCGINTLQTDGVHGQLHLVRNGTVSVQYGRSALQIEEPSLLLFPRPLSHRFSTDPERGADMVCANLRLEGGSHNPIAMSLPDVICMPLTAIADSGPVLSLLFTEAFEQRCGRVAVIERLFEVVMIQVLRHLMESGDIRAGLMAGLSHSRLRNALVAMHEDPAREWTLEELAGTAGMSRSVFATAFRDTVGMTSGQYLQSWRVRLVQKALLSGRPLKVIVSEVGYGSEAALSRAFKAQTGLSPREWKNRVHASRPDTAERR</sequence>
<dbReference type="InterPro" id="IPR009057">
    <property type="entry name" value="Homeodomain-like_sf"/>
</dbReference>
<comment type="function">
    <text evidence="4">Regulatory protein of the TOL plasmid xyl operons. XylS activates the xylXYZLTEGFJQKIH operon required for the degradation of toluene, m-xylene and p-xylene.</text>
</comment>
<dbReference type="PROSITE" id="PS01124">
    <property type="entry name" value="HTH_ARAC_FAMILY_2"/>
    <property type="match status" value="1"/>
</dbReference>
<dbReference type="PANTHER" id="PTHR46796:SF13">
    <property type="entry name" value="HTH-TYPE TRANSCRIPTIONAL ACTIVATOR RHAS"/>
    <property type="match status" value="1"/>
</dbReference>
<dbReference type="InterPro" id="IPR050204">
    <property type="entry name" value="AraC_XylS_family_regulators"/>
</dbReference>
<dbReference type="Proteomes" id="UP001476583">
    <property type="component" value="Chromosome"/>
</dbReference>
<dbReference type="Gene3D" id="1.10.10.60">
    <property type="entry name" value="Homeodomain-like"/>
    <property type="match status" value="2"/>
</dbReference>
<protein>
    <submittedName>
        <fullName evidence="6">AraC family transcriptional regulator</fullName>
    </submittedName>
</protein>
<keyword evidence="1" id="KW-0805">Transcription regulation</keyword>
<evidence type="ECO:0000256" key="1">
    <source>
        <dbReference type="ARBA" id="ARBA00023015"/>
    </source>
</evidence>